<accession>A0A917M6E2</accession>
<evidence type="ECO:0000313" key="3">
    <source>
        <dbReference type="Proteomes" id="UP000660862"/>
    </source>
</evidence>
<evidence type="ECO:0000313" key="2">
    <source>
        <dbReference type="EMBL" id="GGG80266.1"/>
    </source>
</evidence>
<dbReference type="AlphaFoldDB" id="A0A917M6E2"/>
<protein>
    <recommendedName>
        <fullName evidence="4">DUF3078 domain-containing protein</fullName>
    </recommendedName>
</protein>
<reference evidence="2" key="2">
    <citation type="submission" date="2020-09" db="EMBL/GenBank/DDBJ databases">
        <authorList>
            <person name="Sun Q."/>
            <person name="Zhou Y."/>
        </authorList>
    </citation>
    <scope>NUCLEOTIDE SEQUENCE</scope>
    <source>
        <strain evidence="2">CGMCC 1.12195</strain>
    </source>
</reference>
<dbReference type="Pfam" id="PF11276">
    <property type="entry name" value="DUF3078"/>
    <property type="match status" value="1"/>
</dbReference>
<feature type="signal peptide" evidence="1">
    <location>
        <begin position="1"/>
        <end position="21"/>
    </location>
</feature>
<organism evidence="2 3">
    <name type="scientific">Parapedobacter pyrenivorans</name>
    <dbReference type="NCBI Taxonomy" id="1305674"/>
    <lineage>
        <taxon>Bacteria</taxon>
        <taxon>Pseudomonadati</taxon>
        <taxon>Bacteroidota</taxon>
        <taxon>Sphingobacteriia</taxon>
        <taxon>Sphingobacteriales</taxon>
        <taxon>Sphingobacteriaceae</taxon>
        <taxon>Parapedobacter</taxon>
    </lineage>
</organism>
<gene>
    <name evidence="2" type="ORF">GCM10007415_10850</name>
</gene>
<dbReference type="RefSeq" id="WP_188504885.1">
    <property type="nucleotide sequence ID" value="NZ_BMER01000001.1"/>
</dbReference>
<comment type="caution">
    <text evidence="2">The sequence shown here is derived from an EMBL/GenBank/DDBJ whole genome shotgun (WGS) entry which is preliminary data.</text>
</comment>
<feature type="chain" id="PRO_5037011828" description="DUF3078 domain-containing protein" evidence="1">
    <location>
        <begin position="22"/>
        <end position="329"/>
    </location>
</feature>
<dbReference type="Proteomes" id="UP000660862">
    <property type="component" value="Unassembled WGS sequence"/>
</dbReference>
<proteinExistence type="predicted"/>
<keyword evidence="3" id="KW-1185">Reference proteome</keyword>
<reference evidence="2" key="1">
    <citation type="journal article" date="2014" name="Int. J. Syst. Evol. Microbiol.">
        <title>Complete genome sequence of Corynebacterium casei LMG S-19264T (=DSM 44701T), isolated from a smear-ripened cheese.</title>
        <authorList>
            <consortium name="US DOE Joint Genome Institute (JGI-PGF)"/>
            <person name="Walter F."/>
            <person name="Albersmeier A."/>
            <person name="Kalinowski J."/>
            <person name="Ruckert C."/>
        </authorList>
    </citation>
    <scope>NUCLEOTIDE SEQUENCE</scope>
    <source>
        <strain evidence="2">CGMCC 1.12195</strain>
    </source>
</reference>
<dbReference type="EMBL" id="BMER01000001">
    <property type="protein sequence ID" value="GGG80266.1"/>
    <property type="molecule type" value="Genomic_DNA"/>
</dbReference>
<evidence type="ECO:0000256" key="1">
    <source>
        <dbReference type="SAM" id="SignalP"/>
    </source>
</evidence>
<keyword evidence="1" id="KW-0732">Signal</keyword>
<dbReference type="InterPro" id="IPR021428">
    <property type="entry name" value="DUF3078"/>
</dbReference>
<sequence>MRQPFYFLLACLLLGTLATNAQDYDLDDLRHKPDSNSLKVAVPELDIRPVTLPISALDLQVIYWRHWSSFGINANQSSFSDNWTGGGVNSISVGLLLNHKSDYTRNNTNFVTELMLQYGKQKNKDQLPRKNNDRIFWDNKLSVKVSNHWSLFTSLTFESQFDIGNSYGKDADGRDSITGIISNFMAPGYLTESLGIEYKPDNTFSVRFGTGTARQTFILDDRLVPTEATGPRFGIEPGERFRNDLAFQVTAFLDRNIAQNLNLKSRYNLFANYEEITDPSHRLDATLTASVTRLINVTLSGILLYDSRLHENIQTSQTLALGLMYKIPR</sequence>
<evidence type="ECO:0008006" key="4">
    <source>
        <dbReference type="Google" id="ProtNLM"/>
    </source>
</evidence>
<name>A0A917M6E2_9SPHI</name>